<evidence type="ECO:0000313" key="1">
    <source>
        <dbReference type="EMBL" id="CAE0282484.1"/>
    </source>
</evidence>
<dbReference type="EMBL" id="HBIC01022752">
    <property type="protein sequence ID" value="CAE0282484.1"/>
    <property type="molecule type" value="Transcribed_RNA"/>
</dbReference>
<dbReference type="AlphaFoldDB" id="A0A7S3H1T6"/>
<accession>A0A7S3H1T6</accession>
<protein>
    <submittedName>
        <fullName evidence="1">Uncharacterized protein</fullName>
    </submittedName>
</protein>
<sequence length="105" mass="11206">MGNSGSYSAVGNTQTQSSGKKYHTKCICVGCGCSENMCEPALATDVRCCCFEAAVKTDPSLCKDTDQLCYGRMGLKVGPAVLDVTNPFVDKHELIVVCEKKVFGI</sequence>
<proteinExistence type="predicted"/>
<reference evidence="1" key="1">
    <citation type="submission" date="2021-01" db="EMBL/GenBank/DDBJ databases">
        <authorList>
            <person name="Corre E."/>
            <person name="Pelletier E."/>
            <person name="Niang G."/>
            <person name="Scheremetjew M."/>
            <person name="Finn R."/>
            <person name="Kale V."/>
            <person name="Holt S."/>
            <person name="Cochrane G."/>
            <person name="Meng A."/>
            <person name="Brown T."/>
            <person name="Cohen L."/>
        </authorList>
    </citation>
    <scope>NUCLEOTIDE SEQUENCE</scope>
    <source>
        <strain evidence="1">CCAP 955/1</strain>
    </source>
</reference>
<organism evidence="1">
    <name type="scientific">Spumella elongata</name>
    <dbReference type="NCBI Taxonomy" id="89044"/>
    <lineage>
        <taxon>Eukaryota</taxon>
        <taxon>Sar</taxon>
        <taxon>Stramenopiles</taxon>
        <taxon>Ochrophyta</taxon>
        <taxon>Chrysophyceae</taxon>
        <taxon>Chromulinales</taxon>
        <taxon>Chromulinaceae</taxon>
        <taxon>Spumella</taxon>
    </lineage>
</organism>
<gene>
    <name evidence="1" type="ORF">SELO1098_LOCUS11318</name>
</gene>
<name>A0A7S3H1T6_9STRA</name>